<dbReference type="Pfam" id="PF04349">
    <property type="entry name" value="MdoG"/>
    <property type="match status" value="1"/>
</dbReference>
<dbReference type="SUPFAM" id="SSF74650">
    <property type="entry name" value="Galactose mutarotase-like"/>
    <property type="match status" value="1"/>
</dbReference>
<dbReference type="GO" id="GO:0003824">
    <property type="term" value="F:catalytic activity"/>
    <property type="evidence" value="ECO:0007669"/>
    <property type="project" value="InterPro"/>
</dbReference>
<dbReference type="AlphaFoldDB" id="A0A9W6IUV4"/>
<dbReference type="InterPro" id="IPR014756">
    <property type="entry name" value="Ig_E-set"/>
</dbReference>
<comment type="pathway">
    <text evidence="2">Glycan metabolism; osmoregulated periplasmic glucan (OPG) biosynthesis.</text>
</comment>
<dbReference type="PANTHER" id="PTHR30504">
    <property type="entry name" value="GLUCANS BIOSYNTHESIS PROTEIN"/>
    <property type="match status" value="1"/>
</dbReference>
<dbReference type="InterPro" id="IPR013783">
    <property type="entry name" value="Ig-like_fold"/>
</dbReference>
<dbReference type="FunFam" id="2.70.98.10:FF:000001">
    <property type="entry name" value="Glucans biosynthesis protein G"/>
    <property type="match status" value="1"/>
</dbReference>
<comment type="subcellular location">
    <subcellularLocation>
        <location evidence="1">Periplasm</location>
    </subcellularLocation>
</comment>
<feature type="domain" description="Glucan biosynthesis periplasmic MdoG C-terminal" evidence="6">
    <location>
        <begin position="46"/>
        <end position="527"/>
    </location>
</feature>
<dbReference type="InterPro" id="IPR007444">
    <property type="entry name" value="Glucan_biosyn_MdoG_C"/>
</dbReference>
<dbReference type="GO" id="GO:0030288">
    <property type="term" value="C:outer membrane-bounded periplasmic space"/>
    <property type="evidence" value="ECO:0007669"/>
    <property type="project" value="TreeGrafter"/>
</dbReference>
<dbReference type="PROSITE" id="PS51318">
    <property type="entry name" value="TAT"/>
    <property type="match status" value="1"/>
</dbReference>
<protein>
    <submittedName>
        <fullName evidence="7">Glucan biosynthesis protein D</fullName>
    </submittedName>
</protein>
<dbReference type="InterPro" id="IPR014718">
    <property type="entry name" value="GH-type_carb-bd"/>
</dbReference>
<dbReference type="PIRSF" id="PIRSF006281">
    <property type="entry name" value="MdoG"/>
    <property type="match status" value="1"/>
</dbReference>
<dbReference type="GO" id="GO:0030246">
    <property type="term" value="F:carbohydrate binding"/>
    <property type="evidence" value="ECO:0007669"/>
    <property type="project" value="InterPro"/>
</dbReference>
<evidence type="ECO:0000259" key="6">
    <source>
        <dbReference type="Pfam" id="PF04349"/>
    </source>
</evidence>
<evidence type="ECO:0000256" key="1">
    <source>
        <dbReference type="ARBA" id="ARBA00004418"/>
    </source>
</evidence>
<dbReference type="Gene3D" id="2.70.98.10">
    <property type="match status" value="1"/>
</dbReference>
<dbReference type="GO" id="GO:0051274">
    <property type="term" value="P:beta-glucan biosynthetic process"/>
    <property type="evidence" value="ECO:0007669"/>
    <property type="project" value="TreeGrafter"/>
</dbReference>
<dbReference type="InterPro" id="IPR011013">
    <property type="entry name" value="Gal_mutarotase_sf_dom"/>
</dbReference>
<dbReference type="EMBL" id="BSFF01000002">
    <property type="protein sequence ID" value="GLK55715.1"/>
    <property type="molecule type" value="Genomic_DNA"/>
</dbReference>
<name>A0A9W6IUV4_9HYPH</name>
<evidence type="ECO:0000256" key="5">
    <source>
        <dbReference type="ARBA" id="ARBA00022764"/>
    </source>
</evidence>
<dbReference type="SUPFAM" id="SSF81296">
    <property type="entry name" value="E set domains"/>
    <property type="match status" value="1"/>
</dbReference>
<gene>
    <name evidence="7" type="primary">mdoG</name>
    <name evidence="7" type="ORF">GCM10008170_17340</name>
</gene>
<dbReference type="Proteomes" id="UP001143400">
    <property type="component" value="Unassembled WGS sequence"/>
</dbReference>
<evidence type="ECO:0000256" key="4">
    <source>
        <dbReference type="ARBA" id="ARBA00022729"/>
    </source>
</evidence>
<reference evidence="7" key="2">
    <citation type="submission" date="2023-01" db="EMBL/GenBank/DDBJ databases">
        <authorList>
            <person name="Sun Q."/>
            <person name="Evtushenko L."/>
        </authorList>
    </citation>
    <scope>NUCLEOTIDE SEQUENCE</scope>
    <source>
        <strain evidence="7">VKM B-1606</strain>
    </source>
</reference>
<organism evidence="7 8">
    <name type="scientific">Methylopila capsulata</name>
    <dbReference type="NCBI Taxonomy" id="61654"/>
    <lineage>
        <taxon>Bacteria</taxon>
        <taxon>Pseudomonadati</taxon>
        <taxon>Pseudomonadota</taxon>
        <taxon>Alphaproteobacteria</taxon>
        <taxon>Hyphomicrobiales</taxon>
        <taxon>Methylopilaceae</taxon>
        <taxon>Methylopila</taxon>
    </lineage>
</organism>
<comment type="similarity">
    <text evidence="3">Belongs to the OpgD/OpgG family.</text>
</comment>
<comment type="caution">
    <text evidence="7">The sequence shown here is derived from an EMBL/GenBank/DDBJ whole genome shotgun (WGS) entry which is preliminary data.</text>
</comment>
<dbReference type="InterPro" id="IPR006311">
    <property type="entry name" value="TAT_signal"/>
</dbReference>
<evidence type="ECO:0000313" key="8">
    <source>
        <dbReference type="Proteomes" id="UP001143400"/>
    </source>
</evidence>
<dbReference type="InterPro" id="IPR014438">
    <property type="entry name" value="Glucan_biosyn_MdoG/MdoD"/>
</dbReference>
<keyword evidence="5" id="KW-0574">Periplasm</keyword>
<keyword evidence="4" id="KW-0732">Signal</keyword>
<dbReference type="PANTHER" id="PTHR30504:SF2">
    <property type="entry name" value="GLUCANS BIOSYNTHESIS PROTEIN G"/>
    <property type="match status" value="1"/>
</dbReference>
<evidence type="ECO:0000256" key="3">
    <source>
        <dbReference type="ARBA" id="ARBA00009284"/>
    </source>
</evidence>
<proteinExistence type="inferred from homology"/>
<dbReference type="Gene3D" id="2.60.40.10">
    <property type="entry name" value="Immunoglobulins"/>
    <property type="match status" value="1"/>
</dbReference>
<reference evidence="7" key="1">
    <citation type="journal article" date="2014" name="Int. J. Syst. Evol. Microbiol.">
        <title>Complete genome sequence of Corynebacterium casei LMG S-19264T (=DSM 44701T), isolated from a smear-ripened cheese.</title>
        <authorList>
            <consortium name="US DOE Joint Genome Institute (JGI-PGF)"/>
            <person name="Walter F."/>
            <person name="Albersmeier A."/>
            <person name="Kalinowski J."/>
            <person name="Ruckert C."/>
        </authorList>
    </citation>
    <scope>NUCLEOTIDE SEQUENCE</scope>
    <source>
        <strain evidence="7">VKM B-1606</strain>
    </source>
</reference>
<evidence type="ECO:0000256" key="2">
    <source>
        <dbReference type="ARBA" id="ARBA00005001"/>
    </source>
</evidence>
<evidence type="ECO:0000313" key="7">
    <source>
        <dbReference type="EMBL" id="GLK55715.1"/>
    </source>
</evidence>
<accession>A0A9W6IUV4</accession>
<sequence length="531" mass="58420">MGTSQLTLTRRDAVVLLGAGTALVPTGLAAQTADAPPAPPPGPAAFDHGVIIERARKLAAAPFDALKAELPKALAEMSFDAYRDIRFRREKAFFGKSSSGFRMELFHLGFLYKDPVIVNLVREGVPAPIPYDASLFDFGQTKLSQRLSIDTGFAGFRLLYPLNRPTVMDELGVFLGASYFRVLGAGQHYGISARGLALGTGEPEPEEFPLFREFWVEEPKADATSLVVHALLDSPSIAGAYRMVLTPGDETTVDVGSTLFPRTDVKKLGVAPLTSMYFYGENDRRHYRGYRPEVHDSDGLLVKAASGQAIWRPLMNPERLQKTAFGDGNLRGFGLLQRDRLFEHYQDLEVRYDLRPSYMIEPSGDWGPGRAELVEIPTDNETADNIVAYWVPDAPAAAGSTLRYSYRIRALKLAERVSPQARAIHTFVAEARASGDPNPGPDHVRRFIVDFAGGDLDYWLDDPTKVVTETGASLGKINAAFVMPNREIGGFRLFLDHELTEPGTSAEIRGVLKAGGKTLTETWVFQWTRPA</sequence>